<comment type="caution">
    <text evidence="5">The sequence shown here is derived from an EMBL/GenBank/DDBJ whole genome shotgun (WGS) entry which is preliminary data.</text>
</comment>
<reference evidence="5 6" key="1">
    <citation type="submission" date="2018-12" db="EMBL/GenBank/DDBJ databases">
        <title>Draft genome sequence of Embleya hyalina NBRC 13850T.</title>
        <authorList>
            <person name="Komaki H."/>
            <person name="Hosoyama A."/>
            <person name="Kimura A."/>
            <person name="Ichikawa N."/>
            <person name="Tamura T."/>
        </authorList>
    </citation>
    <scope>NUCLEOTIDE SEQUENCE [LARGE SCALE GENOMIC DNA]</scope>
    <source>
        <strain evidence="5 6">NBRC 13850</strain>
    </source>
</reference>
<dbReference type="InterPro" id="IPR018392">
    <property type="entry name" value="LysM"/>
</dbReference>
<dbReference type="Pfam" id="PF01551">
    <property type="entry name" value="Peptidase_M23"/>
    <property type="match status" value="1"/>
</dbReference>
<dbReference type="RefSeq" id="WP_126636496.1">
    <property type="nucleotide sequence ID" value="NZ_BIFH01000015.1"/>
</dbReference>
<dbReference type="InterPro" id="IPR023346">
    <property type="entry name" value="Lysozyme-like_dom_sf"/>
</dbReference>
<dbReference type="OrthoDB" id="5244067at2"/>
<protein>
    <submittedName>
        <fullName evidence="5">Peptidase</fullName>
    </submittedName>
</protein>
<dbReference type="EMBL" id="BIFH01000015">
    <property type="protein sequence ID" value="GCD94314.1"/>
    <property type="molecule type" value="Genomic_DNA"/>
</dbReference>
<sequence>MLSGTGRHRRRSTSRTTRLIAAAGVAGVGVAMPIIGAGTAQAASVSTWDKVAQCESTGNWKINTGNGFYGGLQFTQSTWNEFGGSQYAARADQATKSQQIAIAEKVLKSQGPGAWPVCSVKAGLTRGGAAPDLDTGSAGGKTAPKTAPKTESAKPAPKTEAAKPKIEVKSEAPKTEAPKEETPKTEAPKAAETTAKTDAGTGSYVVVAGDTLSQIANARNVPGGWPKLYEANKSVVGENPDLIFPGQRLTVDGKAAPAAETKAEAPKAEAPKAETPKAEAKTEVKPAAAPKTAVKTESAKADSSAKGSEQASGSYVAPVSGATLTASFGSGGSRWSSGHHTGQDFAVSTGTTVRAVTSGTVVSASWGGAYGNEVVIRHADGKYTQYAHLSSISVKAGMKVQTGQKIALSGATGNVTGPHLHFEVRTTPNYGSAVNPMTWLRSHGVNV</sequence>
<organism evidence="5 6">
    <name type="scientific">Embleya hyalina</name>
    <dbReference type="NCBI Taxonomy" id="516124"/>
    <lineage>
        <taxon>Bacteria</taxon>
        <taxon>Bacillati</taxon>
        <taxon>Actinomycetota</taxon>
        <taxon>Actinomycetes</taxon>
        <taxon>Kitasatosporales</taxon>
        <taxon>Streptomycetaceae</taxon>
        <taxon>Embleya</taxon>
    </lineage>
</organism>
<dbReference type="Gene3D" id="2.70.70.10">
    <property type="entry name" value="Glucose Permease (Domain IIA)"/>
    <property type="match status" value="1"/>
</dbReference>
<feature type="region of interest" description="Disordered" evidence="3">
    <location>
        <begin position="254"/>
        <end position="315"/>
    </location>
</feature>
<dbReference type="CDD" id="cd00118">
    <property type="entry name" value="LysM"/>
    <property type="match status" value="1"/>
</dbReference>
<name>A0A401YI73_9ACTN</name>
<dbReference type="Gene3D" id="3.10.350.10">
    <property type="entry name" value="LysM domain"/>
    <property type="match status" value="1"/>
</dbReference>
<feature type="compositionally biased region" description="Basic and acidic residues" evidence="3">
    <location>
        <begin position="160"/>
        <end position="189"/>
    </location>
</feature>
<dbReference type="FunFam" id="2.70.70.10:FF:000013">
    <property type="entry name" value="Peptidase family M23"/>
    <property type="match status" value="1"/>
</dbReference>
<proteinExistence type="inferred from homology"/>
<dbReference type="PROSITE" id="PS51782">
    <property type="entry name" value="LYSM"/>
    <property type="match status" value="1"/>
</dbReference>
<evidence type="ECO:0000259" key="4">
    <source>
        <dbReference type="PROSITE" id="PS51782"/>
    </source>
</evidence>
<dbReference type="Pfam" id="PF01476">
    <property type="entry name" value="LysM"/>
    <property type="match status" value="1"/>
</dbReference>
<dbReference type="InterPro" id="IPR010618">
    <property type="entry name" value="RPF"/>
</dbReference>
<dbReference type="AlphaFoldDB" id="A0A401YI73"/>
<dbReference type="InterPro" id="IPR050570">
    <property type="entry name" value="Cell_wall_metabolism_enzyme"/>
</dbReference>
<keyword evidence="6" id="KW-1185">Reference proteome</keyword>
<dbReference type="CDD" id="cd13925">
    <property type="entry name" value="RPF"/>
    <property type="match status" value="1"/>
</dbReference>
<dbReference type="SMART" id="SM00257">
    <property type="entry name" value="LysM"/>
    <property type="match status" value="1"/>
</dbReference>
<dbReference type="SUPFAM" id="SSF51261">
    <property type="entry name" value="Duplicated hybrid motif"/>
    <property type="match status" value="1"/>
</dbReference>
<dbReference type="InterPro" id="IPR016047">
    <property type="entry name" value="M23ase_b-sheet_dom"/>
</dbReference>
<evidence type="ECO:0000256" key="1">
    <source>
        <dbReference type="ARBA" id="ARBA00010830"/>
    </source>
</evidence>
<accession>A0A401YI73</accession>
<feature type="compositionally biased region" description="Low complexity" evidence="3">
    <location>
        <begin position="285"/>
        <end position="296"/>
    </location>
</feature>
<evidence type="ECO:0000256" key="3">
    <source>
        <dbReference type="SAM" id="MobiDB-lite"/>
    </source>
</evidence>
<evidence type="ECO:0000256" key="2">
    <source>
        <dbReference type="ARBA" id="ARBA00022801"/>
    </source>
</evidence>
<dbReference type="InterPro" id="IPR036779">
    <property type="entry name" value="LysM_dom_sf"/>
</dbReference>
<dbReference type="Gene3D" id="1.10.530.10">
    <property type="match status" value="1"/>
</dbReference>
<comment type="similarity">
    <text evidence="1">Belongs to the transglycosylase family. Rpf subfamily.</text>
</comment>
<dbReference type="PANTHER" id="PTHR21666">
    <property type="entry name" value="PEPTIDASE-RELATED"/>
    <property type="match status" value="1"/>
</dbReference>
<evidence type="ECO:0000313" key="6">
    <source>
        <dbReference type="Proteomes" id="UP000286931"/>
    </source>
</evidence>
<feature type="domain" description="LysM" evidence="4">
    <location>
        <begin position="202"/>
        <end position="251"/>
    </location>
</feature>
<dbReference type="InterPro" id="IPR011055">
    <property type="entry name" value="Dup_hybrid_motif"/>
</dbReference>
<dbReference type="Proteomes" id="UP000286931">
    <property type="component" value="Unassembled WGS sequence"/>
</dbReference>
<dbReference type="Pfam" id="PF06737">
    <property type="entry name" value="Transglycosylas"/>
    <property type="match status" value="1"/>
</dbReference>
<dbReference type="SUPFAM" id="SSF54106">
    <property type="entry name" value="LysM domain"/>
    <property type="match status" value="1"/>
</dbReference>
<dbReference type="SUPFAM" id="SSF53955">
    <property type="entry name" value="Lysozyme-like"/>
    <property type="match status" value="1"/>
</dbReference>
<feature type="compositionally biased region" description="Basic and acidic residues" evidence="3">
    <location>
        <begin position="261"/>
        <end position="284"/>
    </location>
</feature>
<dbReference type="CDD" id="cd12797">
    <property type="entry name" value="M23_peptidase"/>
    <property type="match status" value="1"/>
</dbReference>
<dbReference type="PANTHER" id="PTHR21666:SF270">
    <property type="entry name" value="MUREIN HYDROLASE ACTIVATOR ENVC"/>
    <property type="match status" value="1"/>
</dbReference>
<dbReference type="GO" id="GO:0004222">
    <property type="term" value="F:metalloendopeptidase activity"/>
    <property type="evidence" value="ECO:0007669"/>
    <property type="project" value="TreeGrafter"/>
</dbReference>
<feature type="region of interest" description="Disordered" evidence="3">
    <location>
        <begin position="129"/>
        <end position="196"/>
    </location>
</feature>
<keyword evidence="2" id="KW-0378">Hydrolase</keyword>
<gene>
    <name evidence="5" type="ORF">EHYA_01974</name>
</gene>
<evidence type="ECO:0000313" key="5">
    <source>
        <dbReference type="EMBL" id="GCD94314.1"/>
    </source>
</evidence>